<evidence type="ECO:0000313" key="4">
    <source>
        <dbReference type="Proteomes" id="UP000252174"/>
    </source>
</evidence>
<evidence type="ECO:0000259" key="2">
    <source>
        <dbReference type="PROSITE" id="PS51278"/>
    </source>
</evidence>
<keyword evidence="4" id="KW-1185">Reference proteome</keyword>
<dbReference type="PANTHER" id="PTHR42824">
    <property type="entry name" value="GLUTAMINE AMIDOTRANSFERASE"/>
    <property type="match status" value="1"/>
</dbReference>
<dbReference type="Pfam" id="PF13230">
    <property type="entry name" value="GATase_4"/>
    <property type="match status" value="1"/>
</dbReference>
<dbReference type="EMBL" id="QPJU01000005">
    <property type="protein sequence ID" value="RCX09568.1"/>
    <property type="molecule type" value="Genomic_DNA"/>
</dbReference>
<keyword evidence="1 3" id="KW-0315">Glutamine amidotransferase</keyword>
<dbReference type="Proteomes" id="UP000252174">
    <property type="component" value="Unassembled WGS sequence"/>
</dbReference>
<dbReference type="GO" id="GO:0016740">
    <property type="term" value="F:transferase activity"/>
    <property type="evidence" value="ECO:0007669"/>
    <property type="project" value="UniProtKB-KW"/>
</dbReference>
<keyword evidence="3" id="KW-0808">Transferase</keyword>
<protein>
    <submittedName>
        <fullName evidence="3">Glutamine amidotransferase</fullName>
    </submittedName>
</protein>
<dbReference type="CDD" id="cd01908">
    <property type="entry name" value="YafJ"/>
    <property type="match status" value="1"/>
</dbReference>
<comment type="caution">
    <text evidence="3">The sequence shown here is derived from an EMBL/GenBank/DDBJ whole genome shotgun (WGS) entry which is preliminary data.</text>
</comment>
<organism evidence="3 4">
    <name type="scientific">Extensimonas vulgaris</name>
    <dbReference type="NCBI Taxonomy" id="1031594"/>
    <lineage>
        <taxon>Bacteria</taxon>
        <taxon>Pseudomonadati</taxon>
        <taxon>Pseudomonadota</taxon>
        <taxon>Betaproteobacteria</taxon>
        <taxon>Burkholderiales</taxon>
        <taxon>Comamonadaceae</taxon>
        <taxon>Extensimonas</taxon>
    </lineage>
</organism>
<evidence type="ECO:0000313" key="3">
    <source>
        <dbReference type="EMBL" id="RCX09568.1"/>
    </source>
</evidence>
<evidence type="ECO:0000256" key="1">
    <source>
        <dbReference type="ARBA" id="ARBA00022962"/>
    </source>
</evidence>
<dbReference type="InterPro" id="IPR026869">
    <property type="entry name" value="EgtC-like"/>
</dbReference>
<dbReference type="InterPro" id="IPR017932">
    <property type="entry name" value="GATase_2_dom"/>
</dbReference>
<dbReference type="PANTHER" id="PTHR42824:SF1">
    <property type="entry name" value="GLUTAMINE AMIDOTRANSFERASE YAFJ-RELATED"/>
    <property type="match status" value="1"/>
</dbReference>
<dbReference type="Gene3D" id="3.60.20.10">
    <property type="entry name" value="Glutamine Phosphoribosylpyrophosphate, subunit 1, domain 1"/>
    <property type="match status" value="1"/>
</dbReference>
<reference evidence="3 4" key="1">
    <citation type="submission" date="2018-07" db="EMBL/GenBank/DDBJ databases">
        <title>Genomic Encyclopedia of Type Strains, Phase IV (KMG-IV): sequencing the most valuable type-strain genomes for metagenomic binning, comparative biology and taxonomic classification.</title>
        <authorList>
            <person name="Goeker M."/>
        </authorList>
    </citation>
    <scope>NUCLEOTIDE SEQUENCE [LARGE SCALE GENOMIC DNA]</scope>
    <source>
        <strain evidence="3 4">DSM 100911</strain>
    </source>
</reference>
<gene>
    <name evidence="3" type="ORF">DFR45_105199</name>
</gene>
<feature type="domain" description="Glutamine amidotransferase type-2" evidence="2">
    <location>
        <begin position="22"/>
        <end position="270"/>
    </location>
</feature>
<dbReference type="InterPro" id="IPR029055">
    <property type="entry name" value="Ntn_hydrolases_N"/>
</dbReference>
<dbReference type="PROSITE" id="PS51278">
    <property type="entry name" value="GATASE_TYPE_2"/>
    <property type="match status" value="1"/>
</dbReference>
<dbReference type="SUPFAM" id="SSF56235">
    <property type="entry name" value="N-terminal nucleophile aminohydrolases (Ntn hydrolases)"/>
    <property type="match status" value="1"/>
</dbReference>
<accession>A0A369AML6</accession>
<dbReference type="AlphaFoldDB" id="A0A369AML6"/>
<name>A0A369AML6_9BURK</name>
<proteinExistence type="predicted"/>
<sequence>MFIIAASIVSLFWPTPTLPPMCQLLGMNANTPTDLNFSFTGFTQRGGRTDQHADGWGIAFFENKGLRHFVDPQRAVDSPLADLLRRYPIHSCNVIAHIRKATQGRVALENCHPFVRELWGRYWVFAHNGDLKDFRPRLHTHFHPVGDTDSEHVFCWIMQELAKSHAGVPSVAELTLTLRELAARVAPHGTFNFLLSNGQALWAHASTQLHYLERRHPFTQARLSDEDLSIDFSAHTRPSDRVALVVTAPLTRDEVWTRMAPGELRVFVDGTSHSGGAGAAKPQV</sequence>